<accession>A0AAE1D6X9</accession>
<gene>
    <name evidence="1" type="ORF">RRG08_006937</name>
</gene>
<sequence>MYKRRLITNCVAMVLSDASSHADTTSASTAVGNIYILFVQKSSCITINPKKILKVPQSNKHICNTKWHQMVKSFLEMAWQTSWTFTSSMQLT</sequence>
<name>A0AAE1D6X9_9GAST</name>
<evidence type="ECO:0000313" key="1">
    <source>
        <dbReference type="EMBL" id="KAK3759587.1"/>
    </source>
</evidence>
<dbReference type="EMBL" id="JAWDGP010005108">
    <property type="protein sequence ID" value="KAK3759587.1"/>
    <property type="molecule type" value="Genomic_DNA"/>
</dbReference>
<comment type="caution">
    <text evidence="1">The sequence shown here is derived from an EMBL/GenBank/DDBJ whole genome shotgun (WGS) entry which is preliminary data.</text>
</comment>
<keyword evidence="2" id="KW-1185">Reference proteome</keyword>
<dbReference type="AlphaFoldDB" id="A0AAE1D6X9"/>
<evidence type="ECO:0000313" key="2">
    <source>
        <dbReference type="Proteomes" id="UP001283361"/>
    </source>
</evidence>
<dbReference type="Proteomes" id="UP001283361">
    <property type="component" value="Unassembled WGS sequence"/>
</dbReference>
<reference evidence="1" key="1">
    <citation type="journal article" date="2023" name="G3 (Bethesda)">
        <title>A reference genome for the long-term kleptoplast-retaining sea slug Elysia crispata morphotype clarki.</title>
        <authorList>
            <person name="Eastman K.E."/>
            <person name="Pendleton A.L."/>
            <person name="Shaikh M.A."/>
            <person name="Suttiyut T."/>
            <person name="Ogas R."/>
            <person name="Tomko P."/>
            <person name="Gavelis G."/>
            <person name="Widhalm J.R."/>
            <person name="Wisecaver J.H."/>
        </authorList>
    </citation>
    <scope>NUCLEOTIDE SEQUENCE</scope>
    <source>
        <strain evidence="1">ECLA1</strain>
    </source>
</reference>
<protein>
    <submittedName>
        <fullName evidence="1">Uncharacterized protein</fullName>
    </submittedName>
</protein>
<organism evidence="1 2">
    <name type="scientific">Elysia crispata</name>
    <name type="common">lettuce slug</name>
    <dbReference type="NCBI Taxonomy" id="231223"/>
    <lineage>
        <taxon>Eukaryota</taxon>
        <taxon>Metazoa</taxon>
        <taxon>Spiralia</taxon>
        <taxon>Lophotrochozoa</taxon>
        <taxon>Mollusca</taxon>
        <taxon>Gastropoda</taxon>
        <taxon>Heterobranchia</taxon>
        <taxon>Euthyneura</taxon>
        <taxon>Panpulmonata</taxon>
        <taxon>Sacoglossa</taxon>
        <taxon>Placobranchoidea</taxon>
        <taxon>Plakobranchidae</taxon>
        <taxon>Elysia</taxon>
    </lineage>
</organism>
<proteinExistence type="predicted"/>